<sequence>MSQLLHALAALLTVSLVAAGPCDIYNAGGYPCVAAHSTTRSLLNSYNGPLYQVTRGSDGKSTNIYPLSTGGVANAATQDSFCKLTTCLITVIYDQSGKGNDLSAAPSGGAASGPVSGGYDFVASAIGARVKVGGHEAYGVFTTLATGYRRDNTNGIATGNQPEGIYAVVDGTHYNGNCCWDYGNAETNNRDNGATHMEALYFGSARGTAAGTGNGPWIQADLENGLFAGNQSGSVNPNSPSINYRFTTGIVKGAQSNLWSIRGGNAQSGSLSTFFRGPRPAGYYPMNKEGAIILGIGGDNSDGAQGTFYEGVMTTGFPSDEVENQVQANIVAAGYATTNEYSGPALTVGSAVSLQASGLSGQQYIGHNGSSVSIMPVSSSSSETQKQDVTFTVRSGNNGHCFSFEAVNSPGSFIRHYAYQLYVDNSDNQQRSPSTFADDSTFCPEPGFTGSGSAFRSWSYPTRFFRRVSDGDVYIGTQGGPFAWDSATNFVQQATFTARNGLA</sequence>
<keyword evidence="13" id="KW-1185">Reference proteome</keyword>
<feature type="signal peptide" evidence="9">
    <location>
        <begin position="1"/>
        <end position="19"/>
    </location>
</feature>
<evidence type="ECO:0000256" key="4">
    <source>
        <dbReference type="ARBA" id="ARBA00022801"/>
    </source>
</evidence>
<keyword evidence="5" id="KW-0325">Glycoprotein</keyword>
<dbReference type="GO" id="GO:0005576">
    <property type="term" value="C:extracellular region"/>
    <property type="evidence" value="ECO:0007669"/>
    <property type="project" value="UniProtKB-SubCell"/>
</dbReference>
<feature type="domain" description="Alpha-L-arabinofuranosidase B catalytic" evidence="11">
    <location>
        <begin position="21"/>
        <end position="336"/>
    </location>
</feature>
<dbReference type="PANTHER" id="PTHR39447">
    <property type="entry name" value="ALPHA-L-ARABINOFURANOSIDASE B"/>
    <property type="match status" value="1"/>
</dbReference>
<evidence type="ECO:0000313" key="13">
    <source>
        <dbReference type="Proteomes" id="UP000193218"/>
    </source>
</evidence>
<dbReference type="GO" id="GO:0045490">
    <property type="term" value="P:pectin catabolic process"/>
    <property type="evidence" value="ECO:0007669"/>
    <property type="project" value="TreeGrafter"/>
</dbReference>
<feature type="disulfide bond" evidence="8">
    <location>
        <begin position="178"/>
        <end position="179"/>
    </location>
</feature>
<dbReference type="SUPFAM" id="SSF49899">
    <property type="entry name" value="Concanavalin A-like lectins/glucanases"/>
    <property type="match status" value="1"/>
</dbReference>
<dbReference type="InterPro" id="IPR007934">
    <property type="entry name" value="AbfB_ABD"/>
</dbReference>
<dbReference type="GO" id="GO:0031222">
    <property type="term" value="P:arabinan catabolic process"/>
    <property type="evidence" value="ECO:0007669"/>
    <property type="project" value="UniProtKB-UniRule"/>
</dbReference>
<dbReference type="InterPro" id="IPR013320">
    <property type="entry name" value="ConA-like_dom_sf"/>
</dbReference>
<comment type="similarity">
    <text evidence="2 9">Belongs to the glycosyl hydrolase 54 family.</text>
</comment>
<keyword evidence="9" id="KW-0624">Polysaccharide degradation</keyword>
<keyword evidence="4 9" id="KW-0378">Hydrolase</keyword>
<keyword evidence="9" id="KW-0858">Xylan degradation</keyword>
<evidence type="ECO:0000256" key="6">
    <source>
        <dbReference type="ARBA" id="ARBA00023295"/>
    </source>
</evidence>
<dbReference type="EMBL" id="NBSH01000002">
    <property type="protein sequence ID" value="ORX40013.1"/>
    <property type="molecule type" value="Genomic_DNA"/>
</dbReference>
<protein>
    <recommendedName>
        <fullName evidence="9">Alpha-L-arabinofuranosidase</fullName>
        <ecNumber evidence="9">3.2.1.55</ecNumber>
    </recommendedName>
</protein>
<evidence type="ECO:0000256" key="1">
    <source>
        <dbReference type="ARBA" id="ARBA00001462"/>
    </source>
</evidence>
<feature type="active site" description="Nucleophile" evidence="7">
    <location>
        <position position="223"/>
    </location>
</feature>
<evidence type="ECO:0000313" key="12">
    <source>
        <dbReference type="EMBL" id="ORX40013.1"/>
    </source>
</evidence>
<keyword evidence="9" id="KW-0964">Secreted</keyword>
<accession>A0A1Y1UPR2</accession>
<reference evidence="12 13" key="1">
    <citation type="submission" date="2017-03" db="EMBL/GenBank/DDBJ databases">
        <title>Widespread Adenine N6-methylation of Active Genes in Fungi.</title>
        <authorList>
            <consortium name="DOE Joint Genome Institute"/>
            <person name="Mondo S.J."/>
            <person name="Dannebaum R.O."/>
            <person name="Kuo R.C."/>
            <person name="Louie K.B."/>
            <person name="Bewick A.J."/>
            <person name="Labutti K."/>
            <person name="Haridas S."/>
            <person name="Kuo A."/>
            <person name="Salamov A."/>
            <person name="Ahrendt S.R."/>
            <person name="Lau R."/>
            <person name="Bowen B.P."/>
            <person name="Lipzen A."/>
            <person name="Sullivan W."/>
            <person name="Andreopoulos W.B."/>
            <person name="Clum A."/>
            <person name="Lindquist E."/>
            <person name="Daum C."/>
            <person name="Northen T.R."/>
            <person name="Ramamoorthy G."/>
            <person name="Schmitz R.J."/>
            <person name="Gryganskyi A."/>
            <person name="Culley D."/>
            <person name="Magnuson J."/>
            <person name="James T.Y."/>
            <person name="O'Malley M.A."/>
            <person name="Stajich J.E."/>
            <person name="Spatafora J.W."/>
            <person name="Visel A."/>
            <person name="Grigoriev I.V."/>
        </authorList>
    </citation>
    <scope>NUCLEOTIDE SEQUENCE [LARGE SCALE GENOMIC DNA]</scope>
    <source>
        <strain evidence="12 13">NRRL Y-17943</strain>
    </source>
</reference>
<feature type="chain" id="PRO_5027160782" description="Alpha-L-arabinofuranosidase" evidence="9">
    <location>
        <begin position="20"/>
        <end position="503"/>
    </location>
</feature>
<feature type="disulfide bond" evidence="8">
    <location>
        <begin position="401"/>
        <end position="443"/>
    </location>
</feature>
<comment type="catalytic activity">
    <reaction evidence="1 9">
        <text>Hydrolysis of terminal non-reducing alpha-L-arabinofuranoside residues in alpha-L-arabinosides.</text>
        <dbReference type="EC" id="3.2.1.55"/>
    </reaction>
</comment>
<dbReference type="InterPro" id="IPR015289">
    <property type="entry name" value="A-L-arabinofuranosidase_B_cat"/>
</dbReference>
<evidence type="ECO:0000256" key="7">
    <source>
        <dbReference type="PIRSR" id="PIRSR638964-1"/>
    </source>
</evidence>
<dbReference type="Pfam" id="PF05270">
    <property type="entry name" value="AbfB"/>
    <property type="match status" value="1"/>
</dbReference>
<dbReference type="Pfam" id="PF09206">
    <property type="entry name" value="ArabFuran-catal"/>
    <property type="match status" value="1"/>
</dbReference>
<feature type="disulfide bond" evidence="8">
    <location>
        <begin position="82"/>
        <end position="87"/>
    </location>
</feature>
<evidence type="ECO:0000256" key="9">
    <source>
        <dbReference type="RuleBase" id="RU367111"/>
    </source>
</evidence>
<dbReference type="STRING" id="4999.A0A1Y1UPR2"/>
<evidence type="ECO:0000259" key="11">
    <source>
        <dbReference type="Pfam" id="PF09206"/>
    </source>
</evidence>
<evidence type="ECO:0000256" key="3">
    <source>
        <dbReference type="ARBA" id="ARBA00022729"/>
    </source>
</evidence>
<dbReference type="RefSeq" id="XP_021873798.1">
    <property type="nucleotide sequence ID" value="XM_022019027.1"/>
</dbReference>
<keyword evidence="9" id="KW-0119">Carbohydrate metabolism</keyword>
<evidence type="ECO:0000259" key="10">
    <source>
        <dbReference type="Pfam" id="PF05270"/>
    </source>
</evidence>
<organism evidence="12 13">
    <name type="scientific">Kockovaella imperatae</name>
    <dbReference type="NCBI Taxonomy" id="4999"/>
    <lineage>
        <taxon>Eukaryota</taxon>
        <taxon>Fungi</taxon>
        <taxon>Dikarya</taxon>
        <taxon>Basidiomycota</taxon>
        <taxon>Agaricomycotina</taxon>
        <taxon>Tremellomycetes</taxon>
        <taxon>Tremellales</taxon>
        <taxon>Cuniculitremaceae</taxon>
        <taxon>Kockovaella</taxon>
    </lineage>
</organism>
<dbReference type="OrthoDB" id="157622at2759"/>
<dbReference type="PANTHER" id="PTHR39447:SF2">
    <property type="entry name" value="ALPHA-L-ARABINOFURANOSIDASE B"/>
    <property type="match status" value="1"/>
</dbReference>
<dbReference type="GO" id="GO:0045493">
    <property type="term" value="P:xylan catabolic process"/>
    <property type="evidence" value="ECO:0007669"/>
    <property type="project" value="UniProtKB-KW"/>
</dbReference>
<dbReference type="EC" id="3.2.1.55" evidence="9"/>
<feature type="disulfide bond" evidence="8">
    <location>
        <begin position="22"/>
        <end position="32"/>
    </location>
</feature>
<dbReference type="Gene3D" id="2.60.120.200">
    <property type="match status" value="1"/>
</dbReference>
<proteinExistence type="inferred from homology"/>
<dbReference type="InParanoid" id="A0A1Y1UPR2"/>
<evidence type="ECO:0000256" key="8">
    <source>
        <dbReference type="PIRSR" id="PIRSR638964-3"/>
    </source>
</evidence>
<evidence type="ECO:0000256" key="5">
    <source>
        <dbReference type="ARBA" id="ARBA00023180"/>
    </source>
</evidence>
<comment type="caution">
    <text evidence="12">The sequence shown here is derived from an EMBL/GenBank/DDBJ whole genome shotgun (WGS) entry which is preliminary data.</text>
</comment>
<dbReference type="SUPFAM" id="SSF110221">
    <property type="entry name" value="AbfB domain"/>
    <property type="match status" value="1"/>
</dbReference>
<dbReference type="AlphaFoldDB" id="A0A1Y1UPR2"/>
<comment type="pathway">
    <text evidence="9">Glycan metabolism; L-arabinan degradation.</text>
</comment>
<comment type="subcellular location">
    <subcellularLocation>
        <location evidence="9">Secreted</location>
    </subcellularLocation>
</comment>
<feature type="active site" description="Proton donor" evidence="7">
    <location>
        <position position="299"/>
    </location>
</feature>
<name>A0A1Y1UPR2_9TREE</name>
<dbReference type="GeneID" id="33560836"/>
<dbReference type="GO" id="GO:0046373">
    <property type="term" value="P:L-arabinose metabolic process"/>
    <property type="evidence" value="ECO:0007669"/>
    <property type="project" value="UniProtKB-UniRule"/>
</dbReference>
<dbReference type="InterPro" id="IPR038964">
    <property type="entry name" value="ABFB"/>
</dbReference>
<dbReference type="Proteomes" id="UP000193218">
    <property type="component" value="Unassembled WGS sequence"/>
</dbReference>
<keyword evidence="6 9" id="KW-0326">Glycosidase</keyword>
<dbReference type="Gene3D" id="2.80.10.50">
    <property type="match status" value="1"/>
</dbReference>
<evidence type="ECO:0000256" key="2">
    <source>
        <dbReference type="ARBA" id="ARBA00006963"/>
    </source>
</evidence>
<keyword evidence="3 9" id="KW-0732">Signal</keyword>
<dbReference type="GO" id="GO:0046556">
    <property type="term" value="F:alpha-L-arabinofuranosidase activity"/>
    <property type="evidence" value="ECO:0007669"/>
    <property type="project" value="UniProtKB-UniRule"/>
</dbReference>
<gene>
    <name evidence="12" type="ORF">BD324DRAFT_679080</name>
</gene>
<dbReference type="InterPro" id="IPR036195">
    <property type="entry name" value="AbfB_ABD_sf"/>
</dbReference>
<keyword evidence="8" id="KW-1015">Disulfide bond</keyword>
<dbReference type="UniPathway" id="UPA00667"/>
<feature type="domain" description="Alpha-L-arabinofuranosidase B arabinose-binding" evidence="10">
    <location>
        <begin position="362"/>
        <end position="497"/>
    </location>
</feature>